<dbReference type="PANTHER" id="PTHR47359:SF3">
    <property type="entry name" value="NLP_P60 DOMAIN-CONTAINING PROTEIN-RELATED"/>
    <property type="match status" value="1"/>
</dbReference>
<organism evidence="8 9">
    <name type="scientific">Catellatospora chokoriensis</name>
    <dbReference type="NCBI Taxonomy" id="310353"/>
    <lineage>
        <taxon>Bacteria</taxon>
        <taxon>Bacillati</taxon>
        <taxon>Actinomycetota</taxon>
        <taxon>Actinomycetes</taxon>
        <taxon>Micromonosporales</taxon>
        <taxon>Micromonosporaceae</taxon>
        <taxon>Catellatospora</taxon>
    </lineage>
</organism>
<dbReference type="EMBL" id="BONG01000013">
    <property type="protein sequence ID" value="GIF89283.1"/>
    <property type="molecule type" value="Genomic_DNA"/>
</dbReference>
<keyword evidence="4" id="KW-0788">Thiol protease</keyword>
<dbReference type="Pfam" id="PF00877">
    <property type="entry name" value="NLPC_P60"/>
    <property type="match status" value="1"/>
</dbReference>
<dbReference type="RefSeq" id="WP_239120521.1">
    <property type="nucleotide sequence ID" value="NZ_BAAALB010000011.1"/>
</dbReference>
<feature type="coiled-coil region" evidence="5">
    <location>
        <begin position="39"/>
        <end position="80"/>
    </location>
</feature>
<name>A0A8J3K2N5_9ACTN</name>
<comment type="caution">
    <text evidence="8">The sequence shown here is derived from an EMBL/GenBank/DDBJ whole genome shotgun (WGS) entry which is preliminary data.</text>
</comment>
<evidence type="ECO:0000256" key="4">
    <source>
        <dbReference type="ARBA" id="ARBA00022807"/>
    </source>
</evidence>
<dbReference type="GO" id="GO:0006508">
    <property type="term" value="P:proteolysis"/>
    <property type="evidence" value="ECO:0007669"/>
    <property type="project" value="UniProtKB-KW"/>
</dbReference>
<dbReference type="SUPFAM" id="SSF54001">
    <property type="entry name" value="Cysteine proteinases"/>
    <property type="match status" value="1"/>
</dbReference>
<dbReference type="GO" id="GO:0008234">
    <property type="term" value="F:cysteine-type peptidase activity"/>
    <property type="evidence" value="ECO:0007669"/>
    <property type="project" value="UniProtKB-KW"/>
</dbReference>
<keyword evidence="9" id="KW-1185">Reference proteome</keyword>
<dbReference type="Gene3D" id="6.10.250.3150">
    <property type="match status" value="1"/>
</dbReference>
<dbReference type="Gene3D" id="3.90.1720.10">
    <property type="entry name" value="endopeptidase domain like (from Nostoc punctiforme)"/>
    <property type="match status" value="1"/>
</dbReference>
<dbReference type="AlphaFoldDB" id="A0A8J3K2N5"/>
<protein>
    <recommendedName>
        <fullName evidence="7">NlpC/P60 domain-containing protein</fullName>
    </recommendedName>
</protein>
<evidence type="ECO:0000259" key="7">
    <source>
        <dbReference type="PROSITE" id="PS51935"/>
    </source>
</evidence>
<accession>A0A8J3K2N5</accession>
<gene>
    <name evidence="8" type="ORF">Cch02nite_27270</name>
</gene>
<feature type="signal peptide" evidence="6">
    <location>
        <begin position="1"/>
        <end position="35"/>
    </location>
</feature>
<keyword evidence="3" id="KW-0378">Hydrolase</keyword>
<evidence type="ECO:0000256" key="5">
    <source>
        <dbReference type="SAM" id="Coils"/>
    </source>
</evidence>
<evidence type="ECO:0000313" key="9">
    <source>
        <dbReference type="Proteomes" id="UP000619293"/>
    </source>
</evidence>
<feature type="chain" id="PRO_5035230514" description="NlpC/P60 domain-containing protein" evidence="6">
    <location>
        <begin position="36"/>
        <end position="326"/>
    </location>
</feature>
<evidence type="ECO:0000256" key="6">
    <source>
        <dbReference type="SAM" id="SignalP"/>
    </source>
</evidence>
<evidence type="ECO:0000256" key="2">
    <source>
        <dbReference type="ARBA" id="ARBA00022670"/>
    </source>
</evidence>
<dbReference type="InterPro" id="IPR051794">
    <property type="entry name" value="PG_Endopeptidase_C40"/>
</dbReference>
<evidence type="ECO:0000256" key="3">
    <source>
        <dbReference type="ARBA" id="ARBA00022801"/>
    </source>
</evidence>
<dbReference type="InterPro" id="IPR038765">
    <property type="entry name" value="Papain-like_cys_pep_sf"/>
</dbReference>
<comment type="similarity">
    <text evidence="1">Belongs to the peptidase C40 family.</text>
</comment>
<evidence type="ECO:0000256" key="1">
    <source>
        <dbReference type="ARBA" id="ARBA00007074"/>
    </source>
</evidence>
<keyword evidence="5" id="KW-0175">Coiled coil</keyword>
<feature type="domain" description="NlpC/P60" evidence="7">
    <location>
        <begin position="211"/>
        <end position="326"/>
    </location>
</feature>
<reference evidence="8 9" key="1">
    <citation type="submission" date="2021-01" db="EMBL/GenBank/DDBJ databases">
        <title>Whole genome shotgun sequence of Catellatospora chokoriensis NBRC 107358.</title>
        <authorList>
            <person name="Komaki H."/>
            <person name="Tamura T."/>
        </authorList>
    </citation>
    <scope>NUCLEOTIDE SEQUENCE [LARGE SCALE GENOMIC DNA]</scope>
    <source>
        <strain evidence="8 9">NBRC 107358</strain>
    </source>
</reference>
<proteinExistence type="inferred from homology"/>
<dbReference type="PANTHER" id="PTHR47359">
    <property type="entry name" value="PEPTIDOGLYCAN DL-ENDOPEPTIDASE CWLO"/>
    <property type="match status" value="1"/>
</dbReference>
<dbReference type="Proteomes" id="UP000619293">
    <property type="component" value="Unassembled WGS sequence"/>
</dbReference>
<dbReference type="InterPro" id="IPR000064">
    <property type="entry name" value="NLP_P60_dom"/>
</dbReference>
<keyword evidence="2" id="KW-0645">Protease</keyword>
<keyword evidence="6" id="KW-0732">Signal</keyword>
<dbReference type="PROSITE" id="PS51935">
    <property type="entry name" value="NLPC_P60"/>
    <property type="match status" value="1"/>
</dbReference>
<evidence type="ECO:0000313" key="8">
    <source>
        <dbReference type="EMBL" id="GIF89283.1"/>
    </source>
</evidence>
<sequence>MSSPHGRGWRAAARLLAPAGALIIGLLATGAPAHAAPSAADLRKQISEKSEQLEKVVEQYNKLNTQLKQTRTEAAALERELGPLEVKADQAEGNVARIAVTAYRTGSFSGLNALLDSSGDGKLLARLSALDQLATSQRAQIDEAHQAAGDRFEVKAALDARLQEQTTRFTAVETQRKGIEKDLAKLKELRRKAGLVDEKSSTYTGSIPQYQGKAGIAVAFAYKQLGKPYVWAADGPSGYDCSGLTLAAWRAAGVSLYHQAATQWREVTHISRSQLLPGDLVFYSGLGHVAIFVGSGKVIHAPTTGEVVKVASVDMMSPYGYGRVRL</sequence>